<evidence type="ECO:0000313" key="2">
    <source>
        <dbReference type="EMBL" id="CAG9293786.1"/>
    </source>
</evidence>
<dbReference type="InterPro" id="IPR022742">
    <property type="entry name" value="Hydrolase_4"/>
</dbReference>
<proteinExistence type="predicted"/>
<dbReference type="InterPro" id="IPR029058">
    <property type="entry name" value="AB_hydrolase_fold"/>
</dbReference>
<gene>
    <name evidence="2" type="ORF">PTTT1_LOCUS52594</name>
</gene>
<dbReference type="Proteomes" id="UP000836788">
    <property type="component" value="Chromosome 8"/>
</dbReference>
<protein>
    <recommendedName>
        <fullName evidence="1">Serine aminopeptidase S33 domain-containing protein</fullName>
    </recommendedName>
</protein>
<dbReference type="SUPFAM" id="SSF53474">
    <property type="entry name" value="alpha/beta-Hydrolases"/>
    <property type="match status" value="1"/>
</dbReference>
<dbReference type="InterPro" id="IPR051044">
    <property type="entry name" value="MAG_DAG_Lipase"/>
</dbReference>
<dbReference type="AlphaFoldDB" id="A0A8J9TG34"/>
<accession>A0A8J9TG34</accession>
<sequence length="280" mass="31516">MVLATSIMIPKKTAIRSVVCFCHGYTDNVSFMKRVENMRLVEEGIAFCAIEYEGHGKSDGALGLITDWERLIDDVQAYFQETTLKRFHNIPAFLMGESMGGAVAYSVYNRIPDVFRGVVFICPMCKISDHMLPPAWVIRCIQWCIGPTGTSSWLGYLPISPSSSLHDVCYRVREKRDLVSRCPSVFARNPRLATARELIDVTQRISNSLGSFSAPFLVLHGQADLVTDPALSQALYEEACSQDKTIRLYEGMWHALTTGETEENTKIVFRDCIEWILARS</sequence>
<dbReference type="EMBL" id="OU594949">
    <property type="protein sequence ID" value="CAG9293786.1"/>
    <property type="molecule type" value="Genomic_DNA"/>
</dbReference>
<evidence type="ECO:0000259" key="1">
    <source>
        <dbReference type="Pfam" id="PF12146"/>
    </source>
</evidence>
<feature type="domain" description="Serine aminopeptidase S33" evidence="1">
    <location>
        <begin position="15"/>
        <end position="257"/>
    </location>
</feature>
<reference evidence="2" key="1">
    <citation type="submission" date="2022-02" db="EMBL/GenBank/DDBJ databases">
        <authorList>
            <person name="Giguere J D."/>
        </authorList>
    </citation>
    <scope>NUCLEOTIDE SEQUENCE</scope>
    <source>
        <strain evidence="2">CCAP 1055/1</strain>
    </source>
</reference>
<name>A0A8J9TG34_PHATR</name>
<dbReference type="PANTHER" id="PTHR11614">
    <property type="entry name" value="PHOSPHOLIPASE-RELATED"/>
    <property type="match status" value="1"/>
</dbReference>
<dbReference type="Pfam" id="PF12146">
    <property type="entry name" value="Hydrolase_4"/>
    <property type="match status" value="1"/>
</dbReference>
<organism evidence="2">
    <name type="scientific">Phaeodactylum tricornutum</name>
    <name type="common">Diatom</name>
    <dbReference type="NCBI Taxonomy" id="2850"/>
    <lineage>
        <taxon>Eukaryota</taxon>
        <taxon>Sar</taxon>
        <taxon>Stramenopiles</taxon>
        <taxon>Ochrophyta</taxon>
        <taxon>Bacillariophyta</taxon>
        <taxon>Bacillariophyceae</taxon>
        <taxon>Bacillariophycidae</taxon>
        <taxon>Naviculales</taxon>
        <taxon>Phaeodactylaceae</taxon>
        <taxon>Phaeodactylum</taxon>
    </lineage>
</organism>
<dbReference type="Gene3D" id="3.40.50.1820">
    <property type="entry name" value="alpha/beta hydrolase"/>
    <property type="match status" value="1"/>
</dbReference>